<gene>
    <name evidence="2" type="ORF">GIY23_15150</name>
</gene>
<dbReference type="SUPFAM" id="SSF53335">
    <property type="entry name" value="S-adenosyl-L-methionine-dependent methyltransferases"/>
    <property type="match status" value="1"/>
</dbReference>
<keyword evidence="2" id="KW-0808">Transferase</keyword>
<feature type="domain" description="Methyltransferase" evidence="1">
    <location>
        <begin position="44"/>
        <end position="152"/>
    </location>
</feature>
<dbReference type="AlphaFoldDB" id="A0A5Q3Q863"/>
<evidence type="ECO:0000259" key="1">
    <source>
        <dbReference type="Pfam" id="PF13847"/>
    </source>
</evidence>
<evidence type="ECO:0000313" key="3">
    <source>
        <dbReference type="Proteomes" id="UP000371041"/>
    </source>
</evidence>
<dbReference type="InterPro" id="IPR025714">
    <property type="entry name" value="Methyltranfer_dom"/>
</dbReference>
<dbReference type="KEGG" id="sace:GIY23_15150"/>
<dbReference type="EMBL" id="CP045929">
    <property type="protein sequence ID" value="QGK70672.1"/>
    <property type="molecule type" value="Genomic_DNA"/>
</dbReference>
<protein>
    <submittedName>
        <fullName evidence="2">Methyltransferase domain-containing protein</fullName>
    </submittedName>
</protein>
<dbReference type="PANTHER" id="PTHR43591">
    <property type="entry name" value="METHYLTRANSFERASE"/>
    <property type="match status" value="1"/>
</dbReference>
<keyword evidence="2" id="KW-0489">Methyltransferase</keyword>
<dbReference type="GO" id="GO:0008168">
    <property type="term" value="F:methyltransferase activity"/>
    <property type="evidence" value="ECO:0007669"/>
    <property type="project" value="UniProtKB-KW"/>
</dbReference>
<dbReference type="InterPro" id="IPR029063">
    <property type="entry name" value="SAM-dependent_MTases_sf"/>
</dbReference>
<sequence>MGFMSASHEDRIREQFRLQAATFSDEGFAVRGLEWIVELLGPNPDEQVLDVAAGAAHLGRALAPHVAHVSAVDITPEMLEQGRSLAHGAGLGNVVFAIGDATALPWLDDQFDLVACRLTLHQVDDPERVLREMVRVTRPGGRVAVTDMIVDDDPAVAAEANRLERLRDPSHHRTLGHAETLAMVRDAGADVRATETRNNPVEIEDWMARTDTPSDVRDQIRERFRQELAGGAPTGLRPQEDGTFTHVWATTVATPR</sequence>
<dbReference type="Pfam" id="PF13847">
    <property type="entry name" value="Methyltransf_31"/>
    <property type="match status" value="1"/>
</dbReference>
<evidence type="ECO:0000313" key="2">
    <source>
        <dbReference type="EMBL" id="QGK70672.1"/>
    </source>
</evidence>
<name>A0A5Q3Q863_9PSEU</name>
<proteinExistence type="predicted"/>
<organism evidence="2 3">
    <name type="scientific">Allosaccharopolyspora coralli</name>
    <dbReference type="NCBI Taxonomy" id="2665642"/>
    <lineage>
        <taxon>Bacteria</taxon>
        <taxon>Bacillati</taxon>
        <taxon>Actinomycetota</taxon>
        <taxon>Actinomycetes</taxon>
        <taxon>Pseudonocardiales</taxon>
        <taxon>Pseudonocardiaceae</taxon>
        <taxon>Allosaccharopolyspora</taxon>
    </lineage>
</organism>
<keyword evidence="3" id="KW-1185">Reference proteome</keyword>
<dbReference type="GO" id="GO:0032259">
    <property type="term" value="P:methylation"/>
    <property type="evidence" value="ECO:0007669"/>
    <property type="project" value="UniProtKB-KW"/>
</dbReference>
<accession>A0A5Q3Q863</accession>
<reference evidence="3" key="1">
    <citation type="submission" date="2019-11" db="EMBL/GenBank/DDBJ databases">
        <title>The complete genome sequence of Saccharopolyspora sp. E2A.</title>
        <authorList>
            <person name="Zhang G."/>
        </authorList>
    </citation>
    <scope>NUCLEOTIDE SEQUENCE [LARGE SCALE GENOMIC DNA]</scope>
    <source>
        <strain evidence="3">E2A</strain>
    </source>
</reference>
<dbReference type="CDD" id="cd02440">
    <property type="entry name" value="AdoMet_MTases"/>
    <property type="match status" value="1"/>
</dbReference>
<dbReference type="Proteomes" id="UP000371041">
    <property type="component" value="Chromosome"/>
</dbReference>
<dbReference type="Gene3D" id="3.40.50.150">
    <property type="entry name" value="Vaccinia Virus protein VP39"/>
    <property type="match status" value="1"/>
</dbReference>